<evidence type="ECO:0000256" key="2">
    <source>
        <dbReference type="SAM" id="MobiDB-lite"/>
    </source>
</evidence>
<feature type="region of interest" description="Disordered" evidence="2">
    <location>
        <begin position="16"/>
        <end position="41"/>
    </location>
</feature>
<evidence type="ECO:0000313" key="3">
    <source>
        <dbReference type="EMBL" id="CAL5221617.1"/>
    </source>
</evidence>
<dbReference type="SMART" id="SM00028">
    <property type="entry name" value="TPR"/>
    <property type="match status" value="2"/>
</dbReference>
<accession>A0ABP1FU38</accession>
<dbReference type="InterPro" id="IPR052658">
    <property type="entry name" value="TPR-containing"/>
</dbReference>
<dbReference type="InterPro" id="IPR011990">
    <property type="entry name" value="TPR-like_helical_dom_sf"/>
</dbReference>
<protein>
    <submittedName>
        <fullName evidence="3">G3837 protein</fullName>
    </submittedName>
</protein>
<feature type="repeat" description="TPR" evidence="1">
    <location>
        <begin position="108"/>
        <end position="141"/>
    </location>
</feature>
<dbReference type="SUPFAM" id="SSF48452">
    <property type="entry name" value="TPR-like"/>
    <property type="match status" value="1"/>
</dbReference>
<dbReference type="PANTHER" id="PTHR15544">
    <property type="entry name" value="OSMOSIS RESPONSIVE FACTOR"/>
    <property type="match status" value="1"/>
</dbReference>
<reference evidence="3 4" key="1">
    <citation type="submission" date="2024-06" db="EMBL/GenBank/DDBJ databases">
        <authorList>
            <person name="Kraege A."/>
            <person name="Thomma B."/>
        </authorList>
    </citation>
    <scope>NUCLEOTIDE SEQUENCE [LARGE SCALE GENOMIC DNA]</scope>
</reference>
<evidence type="ECO:0000313" key="4">
    <source>
        <dbReference type="Proteomes" id="UP001497392"/>
    </source>
</evidence>
<sequence length="173" mass="19566">MSVSLRVAKKRRVEAPAAAFADPDDDVEPTLSTEEEDEQVQKLKDEGFEKAEGKEYSSAIRLWDMALKLRPQYAALHEMKAQVFLEVKQYWPAVQSATSATVAEPSWAPGFVTLARAQYNFGEPEEALKSMDEALRLEPSNEDALAEIGEIRMQVQHRKQENHHTRVPTIEPD</sequence>
<proteinExistence type="predicted"/>
<dbReference type="PROSITE" id="PS50005">
    <property type="entry name" value="TPR"/>
    <property type="match status" value="1"/>
</dbReference>
<comment type="caution">
    <text evidence="3">The sequence shown here is derived from an EMBL/GenBank/DDBJ whole genome shotgun (WGS) entry which is preliminary data.</text>
</comment>
<dbReference type="EMBL" id="CAXHTA020000005">
    <property type="protein sequence ID" value="CAL5221617.1"/>
    <property type="molecule type" value="Genomic_DNA"/>
</dbReference>
<dbReference type="Gene3D" id="1.25.40.10">
    <property type="entry name" value="Tetratricopeptide repeat domain"/>
    <property type="match status" value="1"/>
</dbReference>
<dbReference type="Proteomes" id="UP001497392">
    <property type="component" value="Unassembled WGS sequence"/>
</dbReference>
<evidence type="ECO:0000256" key="1">
    <source>
        <dbReference type="PROSITE-ProRule" id="PRU00339"/>
    </source>
</evidence>
<name>A0ABP1FU38_9CHLO</name>
<organism evidence="3 4">
    <name type="scientific">Coccomyxa viridis</name>
    <dbReference type="NCBI Taxonomy" id="1274662"/>
    <lineage>
        <taxon>Eukaryota</taxon>
        <taxon>Viridiplantae</taxon>
        <taxon>Chlorophyta</taxon>
        <taxon>core chlorophytes</taxon>
        <taxon>Trebouxiophyceae</taxon>
        <taxon>Trebouxiophyceae incertae sedis</taxon>
        <taxon>Coccomyxaceae</taxon>
        <taxon>Coccomyxa</taxon>
    </lineage>
</organism>
<gene>
    <name evidence="3" type="primary">g3837</name>
    <name evidence="3" type="ORF">VP750_LOCUS3276</name>
</gene>
<keyword evidence="1" id="KW-0802">TPR repeat</keyword>
<dbReference type="PANTHER" id="PTHR15544:SF0">
    <property type="entry name" value="TETRATRICOPEPTIDE REPEAT PROTEIN 33"/>
    <property type="match status" value="1"/>
</dbReference>
<feature type="compositionally biased region" description="Acidic residues" evidence="2">
    <location>
        <begin position="22"/>
        <end position="38"/>
    </location>
</feature>
<keyword evidence="4" id="KW-1185">Reference proteome</keyword>
<dbReference type="InterPro" id="IPR019734">
    <property type="entry name" value="TPR_rpt"/>
</dbReference>